<dbReference type="EMBL" id="JAME01000051">
    <property type="protein sequence ID" value="ETX26854.1"/>
    <property type="molecule type" value="Genomic_DNA"/>
</dbReference>
<accession>X7F453</accession>
<protein>
    <submittedName>
        <fullName evidence="1">Uncharacterized protein</fullName>
    </submittedName>
</protein>
<dbReference type="Proteomes" id="UP000023430">
    <property type="component" value="Unassembled WGS sequence"/>
</dbReference>
<dbReference type="InterPro" id="IPR045622">
    <property type="entry name" value="DUF6441"/>
</dbReference>
<dbReference type="RefSeq" id="WP_043774716.1">
    <property type="nucleotide sequence ID" value="NZ_JAME01000051.1"/>
</dbReference>
<reference evidence="1 2" key="1">
    <citation type="submission" date="2014-01" db="EMBL/GenBank/DDBJ databases">
        <title>Roseivivax isoporae LMG 25204 Genome Sequencing.</title>
        <authorList>
            <person name="Lai Q."/>
            <person name="Li G."/>
            <person name="Shao Z."/>
        </authorList>
    </citation>
    <scope>NUCLEOTIDE SEQUENCE [LARGE SCALE GENOMIC DNA]</scope>
    <source>
        <strain evidence="1 2">LMG 25204</strain>
    </source>
</reference>
<gene>
    <name evidence="1" type="ORF">RISW2_18840</name>
</gene>
<dbReference type="AlphaFoldDB" id="X7F453"/>
<name>X7F453_9RHOB</name>
<dbReference type="Pfam" id="PF20039">
    <property type="entry name" value="DUF6441"/>
    <property type="match status" value="1"/>
</dbReference>
<dbReference type="OrthoDB" id="7571212at2"/>
<evidence type="ECO:0000313" key="1">
    <source>
        <dbReference type="EMBL" id="ETX26854.1"/>
    </source>
</evidence>
<dbReference type="STRING" id="1449351.RISW2_18840"/>
<sequence length="216" mass="24041">MRLSAALEGDLARYMEEELELAERAVTLGVLTTGANLKAALKADTEAALGRRMGRTWRVANYPARGYSLEAASFLHSKAPELVRAFDEGATIRSQSGRFLAVPTPAAPEKGIGRKRLTPANFPEHRYGPLRYVYVNRRLSLLVAENQRERKGKRGGYVRSRSKRALRTGYGLVSVPMFYLLPQVRLKPRLRVDEITEAEVAKLASNIDRAFRALGA</sequence>
<organism evidence="1 2">
    <name type="scientific">Roseivivax isoporae LMG 25204</name>
    <dbReference type="NCBI Taxonomy" id="1449351"/>
    <lineage>
        <taxon>Bacteria</taxon>
        <taxon>Pseudomonadati</taxon>
        <taxon>Pseudomonadota</taxon>
        <taxon>Alphaproteobacteria</taxon>
        <taxon>Rhodobacterales</taxon>
        <taxon>Roseobacteraceae</taxon>
        <taxon>Roseivivax</taxon>
    </lineage>
</organism>
<evidence type="ECO:0000313" key="2">
    <source>
        <dbReference type="Proteomes" id="UP000023430"/>
    </source>
</evidence>
<keyword evidence="2" id="KW-1185">Reference proteome</keyword>
<proteinExistence type="predicted"/>
<dbReference type="eggNOG" id="ENOG5031A60">
    <property type="taxonomic scope" value="Bacteria"/>
</dbReference>
<comment type="caution">
    <text evidence="1">The sequence shown here is derived from an EMBL/GenBank/DDBJ whole genome shotgun (WGS) entry which is preliminary data.</text>
</comment>